<comment type="subcellular location">
    <subcellularLocation>
        <location evidence="1 14">Cell outer membrane</location>
        <topology evidence="1 14">Multi-pass membrane protein</topology>
    </subcellularLocation>
</comment>
<evidence type="ECO:0000256" key="2">
    <source>
        <dbReference type="ARBA" id="ARBA00009810"/>
    </source>
</evidence>
<accession>A0ABP3NLC6</accession>
<evidence type="ECO:0000313" key="19">
    <source>
        <dbReference type="EMBL" id="GAA0545233.1"/>
    </source>
</evidence>
<dbReference type="PROSITE" id="PS52016">
    <property type="entry name" value="TONB_DEPENDENT_REC_3"/>
    <property type="match status" value="1"/>
</dbReference>
<keyword evidence="12 19" id="KW-0675">Receptor</keyword>
<dbReference type="InterPro" id="IPR012910">
    <property type="entry name" value="Plug_dom"/>
</dbReference>
<evidence type="ECO:0000259" key="17">
    <source>
        <dbReference type="Pfam" id="PF00593"/>
    </source>
</evidence>
<dbReference type="Gene3D" id="2.40.170.20">
    <property type="entry name" value="TonB-dependent receptor, beta-barrel domain"/>
    <property type="match status" value="1"/>
</dbReference>
<evidence type="ECO:0000256" key="13">
    <source>
        <dbReference type="ARBA" id="ARBA00023237"/>
    </source>
</evidence>
<dbReference type="Proteomes" id="UP001501169">
    <property type="component" value="Unassembled WGS sequence"/>
</dbReference>
<dbReference type="NCBIfam" id="TIGR01783">
    <property type="entry name" value="TonB-siderophor"/>
    <property type="match status" value="1"/>
</dbReference>
<evidence type="ECO:0000256" key="6">
    <source>
        <dbReference type="ARBA" id="ARBA00022692"/>
    </source>
</evidence>
<evidence type="ECO:0000256" key="11">
    <source>
        <dbReference type="ARBA" id="ARBA00023136"/>
    </source>
</evidence>
<dbReference type="Pfam" id="PF00593">
    <property type="entry name" value="TonB_dep_Rec_b-barrel"/>
    <property type="match status" value="1"/>
</dbReference>
<organism evidence="19 20">
    <name type="scientific">Rheinheimera aquimaris</name>
    <dbReference type="NCBI Taxonomy" id="412437"/>
    <lineage>
        <taxon>Bacteria</taxon>
        <taxon>Pseudomonadati</taxon>
        <taxon>Pseudomonadota</taxon>
        <taxon>Gammaproteobacteria</taxon>
        <taxon>Chromatiales</taxon>
        <taxon>Chromatiaceae</taxon>
        <taxon>Rheinheimera</taxon>
    </lineage>
</organism>
<evidence type="ECO:0000256" key="12">
    <source>
        <dbReference type="ARBA" id="ARBA00023170"/>
    </source>
</evidence>
<gene>
    <name evidence="19" type="ORF">GCM10009098_10970</name>
</gene>
<evidence type="ECO:0000256" key="4">
    <source>
        <dbReference type="ARBA" id="ARBA00022452"/>
    </source>
</evidence>
<dbReference type="InterPro" id="IPR037066">
    <property type="entry name" value="Plug_dom_sf"/>
</dbReference>
<name>A0ABP3NLC6_9GAMM</name>
<evidence type="ECO:0000256" key="10">
    <source>
        <dbReference type="ARBA" id="ARBA00023077"/>
    </source>
</evidence>
<comment type="similarity">
    <text evidence="2 14 15">Belongs to the TonB-dependent receptor family.</text>
</comment>
<keyword evidence="7 16" id="KW-0732">Signal</keyword>
<feature type="chain" id="PRO_5045117718" evidence="16">
    <location>
        <begin position="23"/>
        <end position="713"/>
    </location>
</feature>
<keyword evidence="3 14" id="KW-0813">Transport</keyword>
<keyword evidence="11 14" id="KW-0472">Membrane</keyword>
<dbReference type="SUPFAM" id="SSF56935">
    <property type="entry name" value="Porins"/>
    <property type="match status" value="1"/>
</dbReference>
<keyword evidence="20" id="KW-1185">Reference proteome</keyword>
<evidence type="ECO:0000256" key="16">
    <source>
        <dbReference type="SAM" id="SignalP"/>
    </source>
</evidence>
<dbReference type="InterPro" id="IPR000531">
    <property type="entry name" value="Beta-barrel_TonB"/>
</dbReference>
<keyword evidence="9" id="KW-0406">Ion transport</keyword>
<keyword evidence="4 14" id="KW-1134">Transmembrane beta strand</keyword>
<evidence type="ECO:0000256" key="5">
    <source>
        <dbReference type="ARBA" id="ARBA00022496"/>
    </source>
</evidence>
<proteinExistence type="inferred from homology"/>
<dbReference type="EMBL" id="BAAAEO010000002">
    <property type="protein sequence ID" value="GAA0545233.1"/>
    <property type="molecule type" value="Genomic_DNA"/>
</dbReference>
<evidence type="ECO:0000256" key="15">
    <source>
        <dbReference type="RuleBase" id="RU003357"/>
    </source>
</evidence>
<keyword evidence="10 15" id="KW-0798">TonB box</keyword>
<dbReference type="InterPro" id="IPR039426">
    <property type="entry name" value="TonB-dep_rcpt-like"/>
</dbReference>
<evidence type="ECO:0000256" key="14">
    <source>
        <dbReference type="PROSITE-ProRule" id="PRU01360"/>
    </source>
</evidence>
<keyword evidence="6 14" id="KW-0812">Transmembrane</keyword>
<keyword evidence="5" id="KW-0410">Iron transport</keyword>
<feature type="domain" description="TonB-dependent receptor plug" evidence="18">
    <location>
        <begin position="58"/>
        <end position="158"/>
    </location>
</feature>
<comment type="caution">
    <text evidence="19">The sequence shown here is derived from an EMBL/GenBank/DDBJ whole genome shotgun (WGS) entry which is preliminary data.</text>
</comment>
<dbReference type="InterPro" id="IPR010105">
    <property type="entry name" value="TonB_sidphr_rcpt"/>
</dbReference>
<evidence type="ECO:0000256" key="3">
    <source>
        <dbReference type="ARBA" id="ARBA00022448"/>
    </source>
</evidence>
<feature type="signal peptide" evidence="16">
    <location>
        <begin position="1"/>
        <end position="22"/>
    </location>
</feature>
<protein>
    <submittedName>
        <fullName evidence="19">TonB-dependent siderophore receptor</fullName>
    </submittedName>
</protein>
<evidence type="ECO:0000259" key="18">
    <source>
        <dbReference type="Pfam" id="PF07715"/>
    </source>
</evidence>
<dbReference type="Pfam" id="PF07715">
    <property type="entry name" value="Plug"/>
    <property type="match status" value="1"/>
</dbReference>
<dbReference type="PANTHER" id="PTHR32552:SF68">
    <property type="entry name" value="FERRICHROME OUTER MEMBRANE TRANSPORTER_PHAGE RECEPTOR"/>
    <property type="match status" value="1"/>
</dbReference>
<dbReference type="InterPro" id="IPR036942">
    <property type="entry name" value="Beta-barrel_TonB_sf"/>
</dbReference>
<feature type="domain" description="TonB-dependent receptor-like beta-barrel" evidence="17">
    <location>
        <begin position="231"/>
        <end position="682"/>
    </location>
</feature>
<dbReference type="PANTHER" id="PTHR32552">
    <property type="entry name" value="FERRICHROME IRON RECEPTOR-RELATED"/>
    <property type="match status" value="1"/>
</dbReference>
<evidence type="ECO:0000313" key="20">
    <source>
        <dbReference type="Proteomes" id="UP001501169"/>
    </source>
</evidence>
<keyword evidence="8" id="KW-0408">Iron</keyword>
<sequence length="713" mass="77710">MKYSILAAGVATALTFPLSAQQQTTTNNEEAVEVITVKSSRGLISYVSASGAKSDTPIIETPLSVSVLTEERIADLGALTVQDALGYVAGLYNGPYGLDTRGDWSQIRGVSPVQYLDGLKSLFGYYNNVRIAPYALQQIEILKGPSSVLYGQGSTGGIVNLVSKKPEPVTSGQLWAQLGNYSRKQLAGDITGALNNDASLQGRMVALWRDSDTQTDFVPDNSVVLAPSLSWQASDATKLTLLVNHQQNEAGSSTQFFPHLGTILPNEFGQIPSNRFVSEPGFDKYDTEQTSVTAIVEHDLSADWQLRLASRYSDSHADYHTMYGWPPVFQDDNRTIKRLSYVSSADSRSLTSDLQLHGNLQTGIIEHKLVAGFDYQHAYTDNDYVYGDGGLLDLYNPVYGQAPAQPGKADVADLPATMNYQRGLYLQDNMKIAGKLLVSAAIRRDKATTNPEQADAASQYATTGRLGFMYLFDNGISPYISFSESFEPLLGNDAYGKAFVPKKGEQWEAGVKYQPAGTEHLLTAAVYQVKEQNRTTSLSAEQAADPAIVNPNGQIQDGEVTSKGVELEAQLAWEELDIYASYAYIDAYVSQSNTLGEQGATLSAQPEHLASIWATWRPATLENWQFGAGARYVGETSDGTAYVEQAGVVLNEPLTTASYTLFDAMVGYNFGKYQLSLQAQNITDKTVITSCLARGDCFYGQRRAVSANLRYNF</sequence>
<reference evidence="20" key="1">
    <citation type="journal article" date="2019" name="Int. J. Syst. Evol. Microbiol.">
        <title>The Global Catalogue of Microorganisms (GCM) 10K type strain sequencing project: providing services to taxonomists for standard genome sequencing and annotation.</title>
        <authorList>
            <consortium name="The Broad Institute Genomics Platform"/>
            <consortium name="The Broad Institute Genome Sequencing Center for Infectious Disease"/>
            <person name="Wu L."/>
            <person name="Ma J."/>
        </authorList>
    </citation>
    <scope>NUCLEOTIDE SEQUENCE [LARGE SCALE GENOMIC DNA]</scope>
    <source>
        <strain evidence="20">JCM 14331</strain>
    </source>
</reference>
<evidence type="ECO:0000256" key="7">
    <source>
        <dbReference type="ARBA" id="ARBA00022729"/>
    </source>
</evidence>
<dbReference type="Gene3D" id="2.170.130.10">
    <property type="entry name" value="TonB-dependent receptor, plug domain"/>
    <property type="match status" value="1"/>
</dbReference>
<dbReference type="RefSeq" id="WP_226766106.1">
    <property type="nucleotide sequence ID" value="NZ_BAAAEO010000002.1"/>
</dbReference>
<dbReference type="CDD" id="cd01347">
    <property type="entry name" value="ligand_gated_channel"/>
    <property type="match status" value="1"/>
</dbReference>
<evidence type="ECO:0000256" key="1">
    <source>
        <dbReference type="ARBA" id="ARBA00004571"/>
    </source>
</evidence>
<evidence type="ECO:0000256" key="9">
    <source>
        <dbReference type="ARBA" id="ARBA00023065"/>
    </source>
</evidence>
<evidence type="ECO:0000256" key="8">
    <source>
        <dbReference type="ARBA" id="ARBA00023004"/>
    </source>
</evidence>
<keyword evidence="13 14" id="KW-0998">Cell outer membrane</keyword>